<feature type="transmembrane region" description="Helical" evidence="8">
    <location>
        <begin position="202"/>
        <end position="221"/>
    </location>
</feature>
<evidence type="ECO:0000256" key="4">
    <source>
        <dbReference type="ARBA" id="ARBA00022729"/>
    </source>
</evidence>
<dbReference type="GO" id="GO:0005637">
    <property type="term" value="C:nuclear inner membrane"/>
    <property type="evidence" value="ECO:0007669"/>
    <property type="project" value="UniProtKB-SubCell"/>
</dbReference>
<dbReference type="AlphaFoldDB" id="A0A834JX32"/>
<keyword evidence="3 8" id="KW-0812">Transmembrane</keyword>
<keyword evidence="5 8" id="KW-1133">Transmembrane helix</keyword>
<feature type="transmembrane region" description="Helical" evidence="8">
    <location>
        <begin position="263"/>
        <end position="280"/>
    </location>
</feature>
<keyword evidence="11" id="KW-1185">Reference proteome</keyword>
<feature type="signal peptide" evidence="9">
    <location>
        <begin position="1"/>
        <end position="25"/>
    </location>
</feature>
<feature type="transmembrane region" description="Helical" evidence="8">
    <location>
        <begin position="286"/>
        <end position="305"/>
    </location>
</feature>
<evidence type="ECO:0000313" key="11">
    <source>
        <dbReference type="Proteomes" id="UP000614350"/>
    </source>
</evidence>
<name>A0A834JX32_VESVU</name>
<evidence type="ECO:0000256" key="2">
    <source>
        <dbReference type="ARBA" id="ARBA00005748"/>
    </source>
</evidence>
<evidence type="ECO:0000256" key="9">
    <source>
        <dbReference type="SAM" id="SignalP"/>
    </source>
</evidence>
<evidence type="ECO:0000256" key="3">
    <source>
        <dbReference type="ARBA" id="ARBA00022692"/>
    </source>
</evidence>
<evidence type="ECO:0000256" key="8">
    <source>
        <dbReference type="SAM" id="Phobius"/>
    </source>
</evidence>
<comment type="similarity">
    <text evidence="2">Belongs to the NEMP family.</text>
</comment>
<comment type="subcellular location">
    <subcellularLocation>
        <location evidence="1">Nucleus inner membrane</location>
        <topology evidence="1">Multi-pass membrane protein</topology>
        <orientation evidence="1">Nucleoplasmic side</orientation>
    </subcellularLocation>
</comment>
<evidence type="ECO:0000256" key="7">
    <source>
        <dbReference type="ARBA" id="ARBA00023242"/>
    </source>
</evidence>
<feature type="transmembrane region" description="Helical" evidence="8">
    <location>
        <begin position="233"/>
        <end position="251"/>
    </location>
</feature>
<dbReference type="PANTHER" id="PTHR13598:SF1">
    <property type="entry name" value="AT07567P-RELATED"/>
    <property type="match status" value="1"/>
</dbReference>
<comment type="caution">
    <text evidence="10">The sequence shown here is derived from an EMBL/GenBank/DDBJ whole genome shotgun (WGS) entry which is preliminary data.</text>
</comment>
<evidence type="ECO:0008006" key="12">
    <source>
        <dbReference type="Google" id="ProtNLM"/>
    </source>
</evidence>
<dbReference type="EMBL" id="JACSEA010000007">
    <property type="protein sequence ID" value="KAF7396148.1"/>
    <property type="molecule type" value="Genomic_DNA"/>
</dbReference>
<evidence type="ECO:0000313" key="10">
    <source>
        <dbReference type="EMBL" id="KAF7396148.1"/>
    </source>
</evidence>
<feature type="transmembrane region" description="Helical" evidence="8">
    <location>
        <begin position="145"/>
        <end position="164"/>
    </location>
</feature>
<dbReference type="Proteomes" id="UP000614350">
    <property type="component" value="Unassembled WGS sequence"/>
</dbReference>
<keyword evidence="6 8" id="KW-0472">Membrane</keyword>
<organism evidence="10 11">
    <name type="scientific">Vespula vulgaris</name>
    <name type="common">Yellow jacket</name>
    <name type="synonym">Wasp</name>
    <dbReference type="NCBI Taxonomy" id="7454"/>
    <lineage>
        <taxon>Eukaryota</taxon>
        <taxon>Metazoa</taxon>
        <taxon>Ecdysozoa</taxon>
        <taxon>Arthropoda</taxon>
        <taxon>Hexapoda</taxon>
        <taxon>Insecta</taxon>
        <taxon>Pterygota</taxon>
        <taxon>Neoptera</taxon>
        <taxon>Endopterygota</taxon>
        <taxon>Hymenoptera</taxon>
        <taxon>Apocrita</taxon>
        <taxon>Aculeata</taxon>
        <taxon>Vespoidea</taxon>
        <taxon>Vespidae</taxon>
        <taxon>Vespinae</taxon>
        <taxon>Vespula</taxon>
    </lineage>
</organism>
<evidence type="ECO:0000256" key="5">
    <source>
        <dbReference type="ARBA" id="ARBA00022989"/>
    </source>
</evidence>
<reference evidence="10" key="1">
    <citation type="journal article" date="2020" name="G3 (Bethesda)">
        <title>High-Quality Assemblies for Three Invasive Social Wasps from the &lt;i&gt;Vespula&lt;/i&gt; Genus.</title>
        <authorList>
            <person name="Harrop T.W.R."/>
            <person name="Guhlin J."/>
            <person name="McLaughlin G.M."/>
            <person name="Permina E."/>
            <person name="Stockwell P."/>
            <person name="Gilligan J."/>
            <person name="Le Lec M.F."/>
            <person name="Gruber M.A.M."/>
            <person name="Quinn O."/>
            <person name="Lovegrove M."/>
            <person name="Duncan E.J."/>
            <person name="Remnant E.J."/>
            <person name="Van Eeckhoven J."/>
            <person name="Graham B."/>
            <person name="Knapp R.A."/>
            <person name="Langford K.W."/>
            <person name="Kronenberg Z."/>
            <person name="Press M.O."/>
            <person name="Eacker S.M."/>
            <person name="Wilson-Rankin E.E."/>
            <person name="Purcell J."/>
            <person name="Lester P.J."/>
            <person name="Dearden P.K."/>
        </authorList>
    </citation>
    <scope>NUCLEOTIDE SEQUENCE</scope>
    <source>
        <strain evidence="10">Marl-1</strain>
    </source>
</reference>
<sequence length="404" mass="47559">MKTTIGISKIIFLLIILQNFSARCAVPTDAVHYIEPGKVIVNDKPGLQVFCHKAKSKYLINIWKTITMDLNINLDTYDLYDGKTPQEVFEKHENNQRFWKFNFFGTKKHKLLKINPFETTCIGVYIHEYNGLQYTISMTQTRVDIGKVLMALLGVILFWSAKRLSHNPLFYYLCGISLGVTASLLVLIYFASKLFPRGKFMYLMVATGWSMSFYLGQILWENAQLIVSQYREYVMWYILITSLISFLICYRFGPVTNKRTKQIIQWFLQGLGLLFIYSSSYFYEASFLNCVILVLIYNFPIATVYKGKQYWKKMFPERRKLLTDNEYRKEGIQETKKALKDLQQYCSSPECNPWKTVLKLKDPIRFAKFIEGDLHLSDKEMKEHDLEITRIVEEYEYTDDDDDY</sequence>
<proteinExistence type="inferred from homology"/>
<feature type="chain" id="PRO_5032368569" description="Nuclear envelope integral membrane protein 1" evidence="9">
    <location>
        <begin position="26"/>
        <end position="404"/>
    </location>
</feature>
<protein>
    <recommendedName>
        <fullName evidence="12">Nuclear envelope integral membrane protein 1</fullName>
    </recommendedName>
</protein>
<evidence type="ECO:0000256" key="1">
    <source>
        <dbReference type="ARBA" id="ARBA00004575"/>
    </source>
</evidence>
<feature type="transmembrane region" description="Helical" evidence="8">
    <location>
        <begin position="170"/>
        <end position="190"/>
    </location>
</feature>
<keyword evidence="7" id="KW-0539">Nucleus</keyword>
<gene>
    <name evidence="10" type="ORF">HZH66_007010</name>
</gene>
<dbReference type="InterPro" id="IPR019358">
    <property type="entry name" value="NEMP_fam"/>
</dbReference>
<evidence type="ECO:0000256" key="6">
    <source>
        <dbReference type="ARBA" id="ARBA00023136"/>
    </source>
</evidence>
<accession>A0A834JX32</accession>
<dbReference type="Pfam" id="PF10225">
    <property type="entry name" value="NEMP"/>
    <property type="match status" value="1"/>
</dbReference>
<dbReference type="PANTHER" id="PTHR13598">
    <property type="entry name" value="AT07567P-RELATED"/>
    <property type="match status" value="1"/>
</dbReference>
<keyword evidence="4 9" id="KW-0732">Signal</keyword>